<sequence>MQGLTDSYPGGCLFAHPFGRFLGSLPRLRVLRLSGMRADDFGAGFFDGLAVQQDSALRELWLSNCCMGGYADPYWHPICQLSSLRVLSVDHWSHGSDDAIDTPIPFATMSHLECLAIDGGIACNTRAWVSERILPDMVAALPRLTGLQKLALPCVPPAHVALPPTVESLTISEVEQDNEDLPALLAAVSSNQLPAKLHHFCICSLHVREGLSEFDPSELAPRLRVALQGVPCEVDLSLSELAAALRECASVCPDVRVEGVHAITHCSDEEVLEMLEVLGPDFSRALRFLSFAAGFQLLEWIIPKLTDYAPNVSEVSFYEWEPDLVMEALSVMPRLERVCLLVFVDLALCVDLVHSVVEYGYGFQKEFASLCSCVSRIRSASEQPHLTVHLDVLAQDMESGEDGFFDHREWVELRTDDIVREARGPRGVLSGQGRRGAGPQNVSVSSALAFMPYSIPYSVMHGE</sequence>
<dbReference type="Proteomes" id="UP000815325">
    <property type="component" value="Unassembled WGS sequence"/>
</dbReference>
<evidence type="ECO:0000313" key="2">
    <source>
        <dbReference type="EMBL" id="KAF5832657.1"/>
    </source>
</evidence>
<dbReference type="Gene3D" id="3.80.10.10">
    <property type="entry name" value="Ribonuclease Inhibitor"/>
    <property type="match status" value="1"/>
</dbReference>
<dbReference type="InterPro" id="IPR032675">
    <property type="entry name" value="LRR_dom_sf"/>
</dbReference>
<organism evidence="2 3">
    <name type="scientific">Dunaliella salina</name>
    <name type="common">Green alga</name>
    <name type="synonym">Protococcus salinus</name>
    <dbReference type="NCBI Taxonomy" id="3046"/>
    <lineage>
        <taxon>Eukaryota</taxon>
        <taxon>Viridiplantae</taxon>
        <taxon>Chlorophyta</taxon>
        <taxon>core chlorophytes</taxon>
        <taxon>Chlorophyceae</taxon>
        <taxon>CS clade</taxon>
        <taxon>Chlamydomonadales</taxon>
        <taxon>Dunaliellaceae</taxon>
        <taxon>Dunaliella</taxon>
    </lineage>
</organism>
<dbReference type="SUPFAM" id="SSF52047">
    <property type="entry name" value="RNI-like"/>
    <property type="match status" value="1"/>
</dbReference>
<keyword evidence="3" id="KW-1185">Reference proteome</keyword>
<proteinExistence type="predicted"/>
<protein>
    <submittedName>
        <fullName evidence="2">Uncharacterized protein</fullName>
    </submittedName>
</protein>
<evidence type="ECO:0000256" key="1">
    <source>
        <dbReference type="ARBA" id="ARBA00004430"/>
    </source>
</evidence>
<evidence type="ECO:0000313" key="3">
    <source>
        <dbReference type="Proteomes" id="UP000815325"/>
    </source>
</evidence>
<dbReference type="EMBL" id="MU069858">
    <property type="protein sequence ID" value="KAF5832657.1"/>
    <property type="molecule type" value="Genomic_DNA"/>
</dbReference>
<comment type="subcellular location">
    <subcellularLocation>
        <location evidence="1">Cytoplasm</location>
        <location evidence="1">Cytoskeleton</location>
        <location evidence="1">Cilium axoneme</location>
    </subcellularLocation>
</comment>
<comment type="caution">
    <text evidence="2">The sequence shown here is derived from an EMBL/GenBank/DDBJ whole genome shotgun (WGS) entry which is preliminary data.</text>
</comment>
<accession>A0ABQ7GDH0</accession>
<reference evidence="2" key="1">
    <citation type="submission" date="2017-08" db="EMBL/GenBank/DDBJ databases">
        <authorList>
            <person name="Polle J.E."/>
            <person name="Barry K."/>
            <person name="Cushman J."/>
            <person name="Schmutz J."/>
            <person name="Tran D."/>
            <person name="Hathwaick L.T."/>
            <person name="Yim W.C."/>
            <person name="Jenkins J."/>
            <person name="Mckie-Krisberg Z.M."/>
            <person name="Prochnik S."/>
            <person name="Lindquist E."/>
            <person name="Dockter R.B."/>
            <person name="Adam C."/>
            <person name="Molina H."/>
            <person name="Bunkerborg J."/>
            <person name="Jin E."/>
            <person name="Buchheim M."/>
            <person name="Magnuson J."/>
        </authorList>
    </citation>
    <scope>NUCLEOTIDE SEQUENCE</scope>
    <source>
        <strain evidence="2">CCAP 19/18</strain>
    </source>
</reference>
<gene>
    <name evidence="2" type="ORF">DUNSADRAFT_11402</name>
</gene>
<name>A0ABQ7GDH0_DUNSA</name>